<dbReference type="AlphaFoldDB" id="A0A078AZ95"/>
<keyword evidence="8" id="KW-1185">Reference proteome</keyword>
<keyword evidence="4" id="KW-0206">Cytoskeleton</keyword>
<keyword evidence="2" id="KW-0963">Cytoplasm</keyword>
<evidence type="ECO:0000313" key="8">
    <source>
        <dbReference type="Proteomes" id="UP000039865"/>
    </source>
</evidence>
<accession>A0A078AZ95</accession>
<proteinExistence type="predicted"/>
<dbReference type="InParanoid" id="A0A078AZ95"/>
<feature type="region of interest" description="Disordered" evidence="6">
    <location>
        <begin position="425"/>
        <end position="476"/>
    </location>
</feature>
<dbReference type="Pfam" id="PF04712">
    <property type="entry name" value="Radial_spoke"/>
    <property type="match status" value="1"/>
</dbReference>
<protein>
    <submittedName>
        <fullName evidence="7">Uncharacterized protein</fullName>
    </submittedName>
</protein>
<dbReference type="EMBL" id="CCKQ01015599">
    <property type="protein sequence ID" value="CDW87426.1"/>
    <property type="molecule type" value="Genomic_DNA"/>
</dbReference>
<dbReference type="PANTHER" id="PTHR13159">
    <property type="entry name" value="RADIAL SPOKEHEAD-RELATED"/>
    <property type="match status" value="1"/>
</dbReference>
<evidence type="ECO:0000256" key="3">
    <source>
        <dbReference type="ARBA" id="ARBA00023069"/>
    </source>
</evidence>
<sequence length="476" mass="54487">MSSVSIDTLERIKQQLKQARDNGSTIKQDLYTHLTEVFNRIMLSHPYDAYDKFEEISLLVKQTNLKIKNPKQDFEVNQIQHQVTNITKTEWINKCKSLLREALDLLPRDEREHISKDNNQFVIPDVIEEARLFEWAGISFGEDETYRLQKSLRRLALLSGASRLRFWGKIFGSQKDYLIVEGILDIAEEEKKNYSQEKRGEGVNKIVFWVTDNLLEDWIQLPDAMPEHIQVAKMIKYIFTGHLNASVNSNPPFPGKERHLLRAQLTRITHATSIIPKGLLEIDEESQKEKYAEEFNFPDDIKSLESWSHQHANILHAGRVSHLPPQNISEEEKDEYLGKLAESDPVLERFKTLNEDGPMPGLETAWLSKVVGDIQPYNQLPPKEGQVSYSVNVLRSLRWPGAITVAQNGKFANIYVGHGLKRGDVSFNPTEPPDVQKDPVDQLEQPEPTPLIAPELEPEPDTDKAKKEEGGEEEDA</sequence>
<dbReference type="GO" id="GO:0035082">
    <property type="term" value="P:axoneme assembly"/>
    <property type="evidence" value="ECO:0007669"/>
    <property type="project" value="TreeGrafter"/>
</dbReference>
<dbReference type="GO" id="GO:0060294">
    <property type="term" value="P:cilium movement involved in cell motility"/>
    <property type="evidence" value="ECO:0007669"/>
    <property type="project" value="InterPro"/>
</dbReference>
<evidence type="ECO:0000256" key="4">
    <source>
        <dbReference type="ARBA" id="ARBA00023212"/>
    </source>
</evidence>
<keyword evidence="3" id="KW-0969">Cilium</keyword>
<evidence type="ECO:0000256" key="1">
    <source>
        <dbReference type="ARBA" id="ARBA00004430"/>
    </source>
</evidence>
<evidence type="ECO:0000256" key="6">
    <source>
        <dbReference type="SAM" id="MobiDB-lite"/>
    </source>
</evidence>
<dbReference type="InterPro" id="IPR006802">
    <property type="entry name" value="Radial_spoke"/>
</dbReference>
<dbReference type="OMA" id="GRTTWFN"/>
<evidence type="ECO:0000256" key="2">
    <source>
        <dbReference type="ARBA" id="ARBA00022490"/>
    </source>
</evidence>
<name>A0A078AZ95_STYLE</name>
<evidence type="ECO:0000313" key="7">
    <source>
        <dbReference type="EMBL" id="CDW87426.1"/>
    </source>
</evidence>
<reference evidence="7 8" key="1">
    <citation type="submission" date="2014-06" db="EMBL/GenBank/DDBJ databases">
        <authorList>
            <person name="Swart Estienne"/>
        </authorList>
    </citation>
    <scope>NUCLEOTIDE SEQUENCE [LARGE SCALE GENOMIC DNA]</scope>
    <source>
        <strain evidence="7 8">130c</strain>
    </source>
</reference>
<dbReference type="PANTHER" id="PTHR13159:SF0">
    <property type="entry name" value="RADIAL SPOKE HEAD 6 HOMOLOG A"/>
    <property type="match status" value="1"/>
</dbReference>
<gene>
    <name evidence="7" type="primary">Contig10997.g11750</name>
    <name evidence="7" type="ORF">STYLEM_16529</name>
</gene>
<dbReference type="GO" id="GO:0001534">
    <property type="term" value="C:radial spoke"/>
    <property type="evidence" value="ECO:0007669"/>
    <property type="project" value="InterPro"/>
</dbReference>
<dbReference type="Proteomes" id="UP000039865">
    <property type="component" value="Unassembled WGS sequence"/>
</dbReference>
<evidence type="ECO:0000256" key="5">
    <source>
        <dbReference type="ARBA" id="ARBA00023273"/>
    </source>
</evidence>
<dbReference type="OrthoDB" id="272202at2759"/>
<organism evidence="7 8">
    <name type="scientific">Stylonychia lemnae</name>
    <name type="common">Ciliate</name>
    <dbReference type="NCBI Taxonomy" id="5949"/>
    <lineage>
        <taxon>Eukaryota</taxon>
        <taxon>Sar</taxon>
        <taxon>Alveolata</taxon>
        <taxon>Ciliophora</taxon>
        <taxon>Intramacronucleata</taxon>
        <taxon>Spirotrichea</taxon>
        <taxon>Stichotrichia</taxon>
        <taxon>Sporadotrichida</taxon>
        <taxon>Oxytrichidae</taxon>
        <taxon>Stylonychinae</taxon>
        <taxon>Stylonychia</taxon>
    </lineage>
</organism>
<comment type="subcellular location">
    <subcellularLocation>
        <location evidence="1">Cytoplasm</location>
        <location evidence="1">Cytoskeleton</location>
        <location evidence="1">Cilium axoneme</location>
    </subcellularLocation>
</comment>
<keyword evidence="5" id="KW-0966">Cell projection</keyword>